<reference evidence="2" key="1">
    <citation type="submission" date="2023-10" db="EMBL/GenBank/DDBJ databases">
        <authorList>
            <person name="Chen Y."/>
            <person name="Shah S."/>
            <person name="Dougan E. K."/>
            <person name="Thang M."/>
            <person name="Chan C."/>
        </authorList>
    </citation>
    <scope>NUCLEOTIDE SEQUENCE [LARGE SCALE GENOMIC DNA]</scope>
</reference>
<dbReference type="Proteomes" id="UP001189429">
    <property type="component" value="Unassembled WGS sequence"/>
</dbReference>
<feature type="signal peptide" evidence="1">
    <location>
        <begin position="1"/>
        <end position="31"/>
    </location>
</feature>
<organism evidence="2 3">
    <name type="scientific">Prorocentrum cordatum</name>
    <dbReference type="NCBI Taxonomy" id="2364126"/>
    <lineage>
        <taxon>Eukaryota</taxon>
        <taxon>Sar</taxon>
        <taxon>Alveolata</taxon>
        <taxon>Dinophyceae</taxon>
        <taxon>Prorocentrales</taxon>
        <taxon>Prorocentraceae</taxon>
        <taxon>Prorocentrum</taxon>
    </lineage>
</organism>
<dbReference type="EMBL" id="CAUYUJ010018656">
    <property type="protein sequence ID" value="CAK0885340.1"/>
    <property type="molecule type" value="Genomic_DNA"/>
</dbReference>
<evidence type="ECO:0000256" key="1">
    <source>
        <dbReference type="SAM" id="SignalP"/>
    </source>
</evidence>
<evidence type="ECO:0000313" key="3">
    <source>
        <dbReference type="Proteomes" id="UP001189429"/>
    </source>
</evidence>
<protein>
    <submittedName>
        <fullName evidence="2">Uncharacterized protein</fullName>
    </submittedName>
</protein>
<gene>
    <name evidence="2" type="ORF">PCOR1329_LOCUS66972</name>
</gene>
<sequence>MMFLVRTKGVAAPQTMKTLLVLAALAKAVQARSQRQQHVSDRVGGRLVRSEALVAVGARASVELLQQGVPEEGVTEEGSFLSVGQSSPKPRPAPLTVFYHVYQSVVAGGENLTASIVKEQMSVVKSSAAFADGVTLKYVFVGPSGSSIPALLECPTCHQLEHKNAGDEVITLQHVFDHCARNPSERVLYMHSKGSFHNTPQNEALRRFLTKGVWSDECHHMPRACSACASRFSPLPHHHYPGNMWLARCEYVSRLIPPSNFQAAMERVTLLSGAAPPLTSNDHPWELGLGRFAQEHWLPSHPSHAPCEVYSETDFLWAYNSIPTTTWTPKLHVLPRPDMPLSRYCKAKPVGGDVGVDQNLTRVKAWRLFEWQALYPESSPELGVLWGYYKASAGGMCSAQLGGS</sequence>
<comment type="caution">
    <text evidence="2">The sequence shown here is derived from an EMBL/GenBank/DDBJ whole genome shotgun (WGS) entry which is preliminary data.</text>
</comment>
<keyword evidence="1" id="KW-0732">Signal</keyword>
<keyword evidence="3" id="KW-1185">Reference proteome</keyword>
<accession>A0ABN9WFX8</accession>
<feature type="chain" id="PRO_5047437579" evidence="1">
    <location>
        <begin position="32"/>
        <end position="404"/>
    </location>
</feature>
<evidence type="ECO:0000313" key="2">
    <source>
        <dbReference type="EMBL" id="CAK0885340.1"/>
    </source>
</evidence>
<name>A0ABN9WFX8_9DINO</name>
<proteinExistence type="predicted"/>